<feature type="compositionally biased region" description="Polar residues" evidence="1">
    <location>
        <begin position="94"/>
        <end position="107"/>
    </location>
</feature>
<evidence type="ECO:0000256" key="1">
    <source>
        <dbReference type="SAM" id="MobiDB-lite"/>
    </source>
</evidence>
<evidence type="ECO:0000313" key="2">
    <source>
        <dbReference type="EMBL" id="KAF9800510.1"/>
    </source>
</evidence>
<organism evidence="2 3">
    <name type="scientific">Rhodonia placenta</name>
    <dbReference type="NCBI Taxonomy" id="104341"/>
    <lineage>
        <taxon>Eukaryota</taxon>
        <taxon>Fungi</taxon>
        <taxon>Dikarya</taxon>
        <taxon>Basidiomycota</taxon>
        <taxon>Agaricomycotina</taxon>
        <taxon>Agaricomycetes</taxon>
        <taxon>Polyporales</taxon>
        <taxon>Adustoporiaceae</taxon>
        <taxon>Rhodonia</taxon>
    </lineage>
</organism>
<dbReference type="EMBL" id="JADOXO010000768">
    <property type="protein sequence ID" value="KAF9800510.1"/>
    <property type="molecule type" value="Genomic_DNA"/>
</dbReference>
<proteinExistence type="predicted"/>
<feature type="compositionally biased region" description="Low complexity" evidence="1">
    <location>
        <begin position="184"/>
        <end position="194"/>
    </location>
</feature>
<feature type="compositionally biased region" description="Pro residues" evidence="1">
    <location>
        <begin position="167"/>
        <end position="176"/>
    </location>
</feature>
<feature type="region of interest" description="Disordered" evidence="1">
    <location>
        <begin position="94"/>
        <end position="237"/>
    </location>
</feature>
<evidence type="ECO:0000313" key="3">
    <source>
        <dbReference type="Proteomes" id="UP000639403"/>
    </source>
</evidence>
<protein>
    <submittedName>
        <fullName evidence="2">Uncharacterized protein</fullName>
    </submittedName>
</protein>
<dbReference type="AlphaFoldDB" id="A0A8H7NSP0"/>
<comment type="caution">
    <text evidence="2">The sequence shown here is derived from an EMBL/GenBank/DDBJ whole genome shotgun (WGS) entry which is preliminary data.</text>
</comment>
<accession>A0A8H7NSP0</accession>
<dbReference type="Proteomes" id="UP000639403">
    <property type="component" value="Unassembled WGS sequence"/>
</dbReference>
<feature type="compositionally biased region" description="Pro residues" evidence="1">
    <location>
        <begin position="195"/>
        <end position="208"/>
    </location>
</feature>
<name>A0A8H7NSP0_9APHY</name>
<reference evidence="2" key="1">
    <citation type="submission" date="2020-11" db="EMBL/GenBank/DDBJ databases">
        <authorList>
            <person name="Koelle M."/>
            <person name="Horta M.A.C."/>
            <person name="Nowrousian M."/>
            <person name="Ohm R.A."/>
            <person name="Benz P."/>
            <person name="Pilgard A."/>
        </authorList>
    </citation>
    <scope>NUCLEOTIDE SEQUENCE</scope>
    <source>
        <strain evidence="2">FPRL280</strain>
    </source>
</reference>
<sequence>MLRTGQLRTDQHAQPPLNFPCILPQPTLTSYRLGGAHPYDTLPYVASLLYITTTRGTNSSVPALHLGSCCILAKSSTGPHVNCEPQCYLGRCSSPSSQLPQTVASTSQGGGDPNLPADTAPESESEESASEEGVSEPEHTLLGRPTSPNPLPSSPPVTVVRDTTSGLPPPPVPSSPPQGHSCTRSPRSPPSRQQQPPPLPLGHSPSPPAAGNVITCVPPPIRRRSSTFSRSDTMERQ</sequence>
<gene>
    <name evidence="2" type="ORF">IEO21_10346</name>
</gene>
<reference evidence="2" key="2">
    <citation type="journal article" name="Front. Microbiol.">
        <title>Degradative Capacity of Two Strains of Rhodonia placenta: From Phenotype to Genotype.</title>
        <authorList>
            <person name="Kolle M."/>
            <person name="Horta M.A.C."/>
            <person name="Nowrousian M."/>
            <person name="Ohm R.A."/>
            <person name="Benz J.P."/>
            <person name="Pilgard A."/>
        </authorList>
    </citation>
    <scope>NUCLEOTIDE SEQUENCE</scope>
    <source>
        <strain evidence="2">FPRL280</strain>
    </source>
</reference>
<feature type="compositionally biased region" description="Acidic residues" evidence="1">
    <location>
        <begin position="121"/>
        <end position="135"/>
    </location>
</feature>